<dbReference type="RefSeq" id="XP_024333339.1">
    <property type="nucleotide sequence ID" value="XM_024480051.1"/>
</dbReference>
<dbReference type="GO" id="GO:0003729">
    <property type="term" value="F:mRNA binding"/>
    <property type="evidence" value="ECO:0007669"/>
    <property type="project" value="InterPro"/>
</dbReference>
<evidence type="ECO:0000256" key="6">
    <source>
        <dbReference type="SAM" id="MobiDB-lite"/>
    </source>
</evidence>
<evidence type="ECO:0000313" key="9">
    <source>
        <dbReference type="Proteomes" id="UP000194127"/>
    </source>
</evidence>
<organism evidence="8 9">
    <name type="scientific">Postia placenta MAD-698-R-SB12</name>
    <dbReference type="NCBI Taxonomy" id="670580"/>
    <lineage>
        <taxon>Eukaryota</taxon>
        <taxon>Fungi</taxon>
        <taxon>Dikarya</taxon>
        <taxon>Basidiomycota</taxon>
        <taxon>Agaricomycotina</taxon>
        <taxon>Agaricomycetes</taxon>
        <taxon>Polyporales</taxon>
        <taxon>Adustoporiaceae</taxon>
        <taxon>Rhodonia</taxon>
    </lineage>
</organism>
<dbReference type="InterPro" id="IPR036855">
    <property type="entry name" value="Znf_CCCH_sf"/>
</dbReference>
<feature type="zinc finger region" description="C3H1-type" evidence="5">
    <location>
        <begin position="204"/>
        <end position="232"/>
    </location>
</feature>
<dbReference type="GeneID" id="36325001"/>
<keyword evidence="3 5" id="KW-0863">Zinc-finger</keyword>
<name>A0A1X6MJL7_9APHY</name>
<feature type="domain" description="C3H1-type" evidence="7">
    <location>
        <begin position="303"/>
        <end position="330"/>
    </location>
</feature>
<dbReference type="STRING" id="670580.A0A1X6MJL7"/>
<feature type="region of interest" description="Disordered" evidence="6">
    <location>
        <begin position="237"/>
        <end position="278"/>
    </location>
</feature>
<evidence type="ECO:0000313" key="8">
    <source>
        <dbReference type="EMBL" id="OSX56545.1"/>
    </source>
</evidence>
<dbReference type="PANTHER" id="PTHR12547:SF18">
    <property type="entry name" value="PROTEIN TIS11"/>
    <property type="match status" value="1"/>
</dbReference>
<feature type="region of interest" description="Disordered" evidence="6">
    <location>
        <begin position="110"/>
        <end position="131"/>
    </location>
</feature>
<sequence>MFVQCEASQPFAFGPAQSPGFRRHCRSGPHCAYIHINPQNTTLDFPQPNFAPVFFQGPQGIPLPTPLRLQPSPSLVSGTSSEDTSFSSESNLSIDDALLATLMDTWQTDTPRDASAACPPPPPATPISFDDSTEPSCCWLDIPTSPSSAASSSALGSPLVTLRRTSLPSTIPSSGSFSSPIVLQRRSSLPSPGVQPRAQRRGIYYKTKPCKFFHERGSCIKGDKCTFIHEANSSPPLRAPIVESPSPLSSLAHTSAQDNGRSRMQQQQHRLLPKKPVSPLEASRHQNYYPITWRVIGGGVMMSGQREICRDYLAGHCVDGDDCRFAHPNGYDDAEGSKVPGKPLTSPPVQLSPSWTLSPTWAQSPSWVFSPSWEHSSLWELQPYTCGQEVISEDHEDSRTPLISLLPSQTCPSEGPSGLTRVQQLRVPGLRIIPPQGPELVDRGYSAHRTLSGDSLLERDPPDVDGEAAEADIVPASSCARTLVRPLSTPPVLKTAAVQVSRLFAAEMP</sequence>
<protein>
    <recommendedName>
        <fullName evidence="7">C3H1-type domain-containing protein</fullName>
    </recommendedName>
</protein>
<dbReference type="Proteomes" id="UP000194127">
    <property type="component" value="Unassembled WGS sequence"/>
</dbReference>
<dbReference type="Gene3D" id="3.30.1370.210">
    <property type="match status" value="1"/>
</dbReference>
<dbReference type="SUPFAM" id="SSF90229">
    <property type="entry name" value="CCCH zinc finger"/>
    <property type="match status" value="2"/>
</dbReference>
<dbReference type="PANTHER" id="PTHR12547">
    <property type="entry name" value="CCCH ZINC FINGER/TIS11-RELATED"/>
    <property type="match status" value="1"/>
</dbReference>
<keyword evidence="1 5" id="KW-0479">Metal-binding</keyword>
<keyword evidence="9" id="KW-1185">Reference proteome</keyword>
<evidence type="ECO:0000256" key="4">
    <source>
        <dbReference type="ARBA" id="ARBA00022833"/>
    </source>
</evidence>
<gene>
    <name evidence="8" type="ORF">POSPLADRAFT_1050730</name>
</gene>
<dbReference type="GO" id="GO:0008270">
    <property type="term" value="F:zinc ion binding"/>
    <property type="evidence" value="ECO:0007669"/>
    <property type="project" value="UniProtKB-KW"/>
</dbReference>
<keyword evidence="4 5" id="KW-0862">Zinc</keyword>
<evidence type="ECO:0000256" key="3">
    <source>
        <dbReference type="ARBA" id="ARBA00022771"/>
    </source>
</evidence>
<dbReference type="EMBL" id="KZ110613">
    <property type="protein sequence ID" value="OSX56545.1"/>
    <property type="molecule type" value="Genomic_DNA"/>
</dbReference>
<evidence type="ECO:0000256" key="2">
    <source>
        <dbReference type="ARBA" id="ARBA00022737"/>
    </source>
</evidence>
<reference evidence="8 9" key="1">
    <citation type="submission" date="2017-04" db="EMBL/GenBank/DDBJ databases">
        <title>Genome Sequence of the Model Brown-Rot Fungus Postia placenta SB12.</title>
        <authorList>
            <consortium name="DOE Joint Genome Institute"/>
            <person name="Gaskell J."/>
            <person name="Kersten P."/>
            <person name="Larrondo L.F."/>
            <person name="Canessa P."/>
            <person name="Martinez D."/>
            <person name="Hibbett D."/>
            <person name="Schmoll M."/>
            <person name="Kubicek C.P."/>
            <person name="Martinez A.T."/>
            <person name="Yadav J."/>
            <person name="Master E."/>
            <person name="Magnuson J.K."/>
            <person name="James T."/>
            <person name="Yaver D."/>
            <person name="Berka R."/>
            <person name="Labutti K."/>
            <person name="Lipzen A."/>
            <person name="Aerts A."/>
            <person name="Barry K."/>
            <person name="Henrissat B."/>
            <person name="Blanchette R."/>
            <person name="Grigoriev I."/>
            <person name="Cullen D."/>
        </authorList>
    </citation>
    <scope>NUCLEOTIDE SEQUENCE [LARGE SCALE GENOMIC DNA]</scope>
    <source>
        <strain evidence="8 9">MAD-698-R-SB12</strain>
    </source>
</reference>
<feature type="zinc finger region" description="C3H1-type" evidence="5">
    <location>
        <begin position="303"/>
        <end position="330"/>
    </location>
</feature>
<dbReference type="Gene3D" id="4.10.1000.10">
    <property type="entry name" value="Zinc finger, CCCH-type"/>
    <property type="match status" value="1"/>
</dbReference>
<dbReference type="Pfam" id="PF00642">
    <property type="entry name" value="zf-CCCH"/>
    <property type="match status" value="2"/>
</dbReference>
<dbReference type="InterPro" id="IPR045877">
    <property type="entry name" value="ZFP36-like"/>
</dbReference>
<feature type="domain" description="C3H1-type" evidence="7">
    <location>
        <begin position="204"/>
        <end position="232"/>
    </location>
</feature>
<dbReference type="SMART" id="SM00356">
    <property type="entry name" value="ZnF_C3H1"/>
    <property type="match status" value="3"/>
</dbReference>
<proteinExistence type="predicted"/>
<dbReference type="InterPro" id="IPR000571">
    <property type="entry name" value="Znf_CCCH"/>
</dbReference>
<dbReference type="OrthoDB" id="411372at2759"/>
<evidence type="ECO:0000259" key="7">
    <source>
        <dbReference type="PROSITE" id="PS50103"/>
    </source>
</evidence>
<evidence type="ECO:0000256" key="1">
    <source>
        <dbReference type="ARBA" id="ARBA00022723"/>
    </source>
</evidence>
<keyword evidence="2" id="KW-0677">Repeat</keyword>
<accession>A0A1X6MJL7</accession>
<feature type="compositionally biased region" description="Polar residues" evidence="6">
    <location>
        <begin position="246"/>
        <end position="269"/>
    </location>
</feature>
<dbReference type="PROSITE" id="PS50103">
    <property type="entry name" value="ZF_C3H1"/>
    <property type="match status" value="2"/>
</dbReference>
<dbReference type="AlphaFoldDB" id="A0A1X6MJL7"/>
<evidence type="ECO:0000256" key="5">
    <source>
        <dbReference type="PROSITE-ProRule" id="PRU00723"/>
    </source>
</evidence>